<keyword evidence="4" id="KW-1185">Reference proteome</keyword>
<dbReference type="SMART" id="SM00829">
    <property type="entry name" value="PKS_ER"/>
    <property type="match status" value="1"/>
</dbReference>
<dbReference type="Gene3D" id="3.40.50.720">
    <property type="entry name" value="NAD(P)-binding Rossmann-like Domain"/>
    <property type="match status" value="1"/>
</dbReference>
<dbReference type="Pfam" id="PF00107">
    <property type="entry name" value="ADH_zinc_N"/>
    <property type="match status" value="1"/>
</dbReference>
<organism evidence="3 4">
    <name type="scientific">Loigolactobacillus jiayinensis</name>
    <dbReference type="NCBI Taxonomy" id="2486016"/>
    <lineage>
        <taxon>Bacteria</taxon>
        <taxon>Bacillati</taxon>
        <taxon>Bacillota</taxon>
        <taxon>Bacilli</taxon>
        <taxon>Lactobacillales</taxon>
        <taxon>Lactobacillaceae</taxon>
        <taxon>Loigolactobacillus</taxon>
    </lineage>
</organism>
<dbReference type="PANTHER" id="PTHR44154:SF1">
    <property type="entry name" value="QUINONE OXIDOREDUCTASE"/>
    <property type="match status" value="1"/>
</dbReference>
<protein>
    <submittedName>
        <fullName evidence="3">Alcohol dehydrogenase catalytic domain-containing protein</fullName>
    </submittedName>
</protein>
<gene>
    <name evidence="3" type="ORF">ACFQGP_04485</name>
</gene>
<evidence type="ECO:0000256" key="1">
    <source>
        <dbReference type="ARBA" id="ARBA00022857"/>
    </source>
</evidence>
<dbReference type="SUPFAM" id="SSF51735">
    <property type="entry name" value="NAD(P)-binding Rossmann-fold domains"/>
    <property type="match status" value="1"/>
</dbReference>
<keyword evidence="1" id="KW-0521">NADP</keyword>
<evidence type="ECO:0000313" key="4">
    <source>
        <dbReference type="Proteomes" id="UP001596289"/>
    </source>
</evidence>
<feature type="domain" description="Enoyl reductase (ER)" evidence="2">
    <location>
        <begin position="10"/>
        <end position="321"/>
    </location>
</feature>
<dbReference type="InterPro" id="IPR011032">
    <property type="entry name" value="GroES-like_sf"/>
</dbReference>
<evidence type="ECO:0000259" key="2">
    <source>
        <dbReference type="SMART" id="SM00829"/>
    </source>
</evidence>
<accession>A0ABW1RCJ5</accession>
<dbReference type="InterPro" id="IPR020843">
    <property type="entry name" value="ER"/>
</dbReference>
<dbReference type="InterPro" id="IPR051603">
    <property type="entry name" value="Zinc-ADH_QOR/CCCR"/>
</dbReference>
<proteinExistence type="predicted"/>
<dbReference type="Pfam" id="PF08240">
    <property type="entry name" value="ADH_N"/>
    <property type="match status" value="1"/>
</dbReference>
<sequence>MQAVFIQQTGGPTEIQLGELAMPYVASHDVLIKVKAVAVNHVDTFIRGGSFKTQLTFPFIIGRDAVGTVIETGSAVDQFKKGDLVWTNSMGYAGRQGVTSEYAAVPVARVYKVPTAVDPLKLVAAVHSAATATILLADVLQARTGATILVEGAAGHVGRKLVQLAHDMGLTVITTSSQCDFASLTELGSAAPYDYHEDFAAELAAKYPQGIDHIIDTSGQVALQTNLDLLAQHGTVAVITAPATDQFSFQVRDFYTTDKNIRGFVISHATLSQLQHAAQTLNHEFSQGRLLEDKLAVNAFAYAATAHQLLATTSMKEKIVLVPTADEIDPDFMV</sequence>
<dbReference type="Gene3D" id="3.90.180.10">
    <property type="entry name" value="Medium-chain alcohol dehydrogenases, catalytic domain"/>
    <property type="match status" value="1"/>
</dbReference>
<comment type="caution">
    <text evidence="3">The sequence shown here is derived from an EMBL/GenBank/DDBJ whole genome shotgun (WGS) entry which is preliminary data.</text>
</comment>
<name>A0ABW1RCJ5_9LACO</name>
<dbReference type="InterPro" id="IPR036291">
    <property type="entry name" value="NAD(P)-bd_dom_sf"/>
</dbReference>
<evidence type="ECO:0000313" key="3">
    <source>
        <dbReference type="EMBL" id="MFC6169836.1"/>
    </source>
</evidence>
<dbReference type="Proteomes" id="UP001596289">
    <property type="component" value="Unassembled WGS sequence"/>
</dbReference>
<dbReference type="PANTHER" id="PTHR44154">
    <property type="entry name" value="QUINONE OXIDOREDUCTASE"/>
    <property type="match status" value="1"/>
</dbReference>
<dbReference type="InterPro" id="IPR013154">
    <property type="entry name" value="ADH-like_N"/>
</dbReference>
<reference evidence="4" key="1">
    <citation type="journal article" date="2019" name="Int. J. Syst. Evol. Microbiol.">
        <title>The Global Catalogue of Microorganisms (GCM) 10K type strain sequencing project: providing services to taxonomists for standard genome sequencing and annotation.</title>
        <authorList>
            <consortium name="The Broad Institute Genomics Platform"/>
            <consortium name="The Broad Institute Genome Sequencing Center for Infectious Disease"/>
            <person name="Wu L."/>
            <person name="Ma J."/>
        </authorList>
    </citation>
    <scope>NUCLEOTIDE SEQUENCE [LARGE SCALE GENOMIC DNA]</scope>
    <source>
        <strain evidence="4">CCM 8904</strain>
    </source>
</reference>
<dbReference type="InterPro" id="IPR013149">
    <property type="entry name" value="ADH-like_C"/>
</dbReference>
<dbReference type="RefSeq" id="WP_125551072.1">
    <property type="nucleotide sequence ID" value="NZ_JBHSSL010000025.1"/>
</dbReference>
<dbReference type="SUPFAM" id="SSF50129">
    <property type="entry name" value="GroES-like"/>
    <property type="match status" value="1"/>
</dbReference>
<dbReference type="EMBL" id="JBHSSL010000025">
    <property type="protein sequence ID" value="MFC6169836.1"/>
    <property type="molecule type" value="Genomic_DNA"/>
</dbReference>